<comment type="caution">
    <text evidence="6">The sequence shown here is derived from an EMBL/GenBank/DDBJ whole genome shotgun (WGS) entry which is preliminary data.</text>
</comment>
<evidence type="ECO:0000256" key="3">
    <source>
        <dbReference type="ARBA" id="ARBA00023242"/>
    </source>
</evidence>
<dbReference type="Gene3D" id="1.10.287.3490">
    <property type="match status" value="1"/>
</dbReference>
<proteinExistence type="inferred from homology"/>
<accession>A0A8H4IQW0</accession>
<keyword evidence="6" id="KW-0808">Transferase</keyword>
<dbReference type="EMBL" id="WWBZ02000040">
    <property type="protein sequence ID" value="KAF4305642.1"/>
    <property type="molecule type" value="Genomic_DNA"/>
</dbReference>
<keyword evidence="3 4" id="KW-0539">Nucleus</keyword>
<keyword evidence="7" id="KW-1185">Reference proteome</keyword>
<protein>
    <recommendedName>
        <fullName evidence="4">Mediator of RNA polymerase II transcription subunit 11</fullName>
    </recommendedName>
    <alternativeName>
        <fullName evidence="4">Mediator complex subunit 11</fullName>
    </alternativeName>
</protein>
<dbReference type="Proteomes" id="UP000572817">
    <property type="component" value="Unassembled WGS sequence"/>
</dbReference>
<gene>
    <name evidence="4" type="primary">MED11</name>
    <name evidence="6" type="ORF">GTA08_BOTSDO06732</name>
</gene>
<dbReference type="InterPro" id="IPR019404">
    <property type="entry name" value="Mediator_Med11"/>
</dbReference>
<comment type="subunit">
    <text evidence="4">Component of the Mediator complex.</text>
</comment>
<sequence>MSGGGMTGCGREDVDGDPPPSSTKQTAPIGASVSSLADGSSTAQPSRVDTPQLGQLTGVDTVSQLNTSPQPQYTAPSVENTRGVASLRQLFHLRDTIRNLCRGLPAEQSVKLTSSTADKDGRAIAFQKAFRLCDHLRSLCRSLPALSTMSAPSNSNDIAAEHIQELSKIKEDVPKLLAAASNAINALTNRPLPSDASPSFSSADPLEARKEAYSTHTQTYFSCIRQISENLSREIDALEKAGVIPAKVEKVEQARGGAEVKNGGLGELDVGYLNARTRDVGVGKAGELVAEARRRLEERTKGGNEDVHME</sequence>
<evidence type="ECO:0000256" key="2">
    <source>
        <dbReference type="ARBA" id="ARBA00008186"/>
    </source>
</evidence>
<comment type="subcellular location">
    <subcellularLocation>
        <location evidence="1 4">Nucleus</location>
    </subcellularLocation>
</comment>
<keyword evidence="4" id="KW-0804">Transcription</keyword>
<dbReference type="GO" id="GO:0016592">
    <property type="term" value="C:mediator complex"/>
    <property type="evidence" value="ECO:0007669"/>
    <property type="project" value="InterPro"/>
</dbReference>
<keyword evidence="4" id="KW-0805">Transcription regulation</keyword>
<evidence type="ECO:0000313" key="6">
    <source>
        <dbReference type="EMBL" id="KAF4305642.1"/>
    </source>
</evidence>
<evidence type="ECO:0000256" key="1">
    <source>
        <dbReference type="ARBA" id="ARBA00004123"/>
    </source>
</evidence>
<name>A0A8H4IQW0_9PEZI</name>
<evidence type="ECO:0000256" key="4">
    <source>
        <dbReference type="RuleBase" id="RU364147"/>
    </source>
</evidence>
<dbReference type="GO" id="GO:0003712">
    <property type="term" value="F:transcription coregulator activity"/>
    <property type="evidence" value="ECO:0007669"/>
    <property type="project" value="InterPro"/>
</dbReference>
<reference evidence="6" key="1">
    <citation type="submission" date="2020-04" db="EMBL/GenBank/DDBJ databases">
        <title>Genome Assembly and Annotation of Botryosphaeria dothidea sdau 11-99, a Latent Pathogen of Apple Fruit Ring Rot in China.</title>
        <authorList>
            <person name="Yu C."/>
            <person name="Diao Y."/>
            <person name="Lu Q."/>
            <person name="Zhao J."/>
            <person name="Cui S."/>
            <person name="Peng C."/>
            <person name="He B."/>
            <person name="Liu H."/>
        </authorList>
    </citation>
    <scope>NUCLEOTIDE SEQUENCE [LARGE SCALE GENOMIC DNA]</scope>
    <source>
        <strain evidence="6">Sdau11-99</strain>
    </source>
</reference>
<feature type="compositionally biased region" description="Polar residues" evidence="5">
    <location>
        <begin position="22"/>
        <end position="80"/>
    </location>
</feature>
<dbReference type="AlphaFoldDB" id="A0A8H4IQW0"/>
<evidence type="ECO:0000256" key="5">
    <source>
        <dbReference type="SAM" id="MobiDB-lite"/>
    </source>
</evidence>
<organism evidence="6 7">
    <name type="scientific">Botryosphaeria dothidea</name>
    <dbReference type="NCBI Taxonomy" id="55169"/>
    <lineage>
        <taxon>Eukaryota</taxon>
        <taxon>Fungi</taxon>
        <taxon>Dikarya</taxon>
        <taxon>Ascomycota</taxon>
        <taxon>Pezizomycotina</taxon>
        <taxon>Dothideomycetes</taxon>
        <taxon>Dothideomycetes incertae sedis</taxon>
        <taxon>Botryosphaeriales</taxon>
        <taxon>Botryosphaeriaceae</taxon>
        <taxon>Botryosphaeria</taxon>
    </lineage>
</organism>
<dbReference type="GO" id="GO:0016301">
    <property type="term" value="F:kinase activity"/>
    <property type="evidence" value="ECO:0007669"/>
    <property type="project" value="UniProtKB-KW"/>
</dbReference>
<keyword evidence="6" id="KW-0418">Kinase</keyword>
<comment type="function">
    <text evidence="4">Component of the Mediator complex, a coactivator involved in the regulated transcription of nearly all RNA polymerase II-dependent genes. Mediator functions as a bridge to convey information from gene-specific regulatory proteins to the basal RNA polymerase II transcription machinery. Mediator is recruited to promoters by direct interactions with regulatory proteins and serves as a scaffold for the assembly of a functional pre-initiation complex with RNA polymerase II and the general transcription factors.</text>
</comment>
<dbReference type="Pfam" id="PF10280">
    <property type="entry name" value="Med11"/>
    <property type="match status" value="1"/>
</dbReference>
<dbReference type="GO" id="GO:0006357">
    <property type="term" value="P:regulation of transcription by RNA polymerase II"/>
    <property type="evidence" value="ECO:0007669"/>
    <property type="project" value="InterPro"/>
</dbReference>
<evidence type="ECO:0000313" key="7">
    <source>
        <dbReference type="Proteomes" id="UP000572817"/>
    </source>
</evidence>
<feature type="region of interest" description="Disordered" evidence="5">
    <location>
        <begin position="1"/>
        <end position="80"/>
    </location>
</feature>
<keyword evidence="4" id="KW-0010">Activator</keyword>
<dbReference type="OrthoDB" id="5418434at2759"/>
<comment type="similarity">
    <text evidence="2 4">Belongs to the Mediator complex subunit 11 family.</text>
</comment>